<feature type="compositionally biased region" description="Polar residues" evidence="5">
    <location>
        <begin position="1"/>
        <end position="10"/>
    </location>
</feature>
<dbReference type="InterPro" id="IPR030878">
    <property type="entry name" value="Ribosomal_uL15"/>
</dbReference>
<dbReference type="GO" id="GO:0019843">
    <property type="term" value="F:rRNA binding"/>
    <property type="evidence" value="ECO:0007669"/>
    <property type="project" value="UniProtKB-UniRule"/>
</dbReference>
<feature type="compositionally biased region" description="Gly residues" evidence="5">
    <location>
        <begin position="22"/>
        <end position="31"/>
    </location>
</feature>
<dbReference type="PANTHER" id="PTHR12934:SF11">
    <property type="entry name" value="LARGE RIBOSOMAL SUBUNIT PROTEIN UL15M"/>
    <property type="match status" value="1"/>
</dbReference>
<evidence type="ECO:0000256" key="2">
    <source>
        <dbReference type="ARBA" id="ARBA00022980"/>
    </source>
</evidence>
<reference evidence="6" key="1">
    <citation type="submission" date="2019-02" db="EMBL/GenBank/DDBJ databases">
        <authorList>
            <person name="Gruber-Vodicka R. H."/>
            <person name="Seah K. B. B."/>
        </authorList>
    </citation>
    <scope>NUCLEOTIDE SEQUENCE</scope>
    <source>
        <strain evidence="7">BECK_M6</strain>
        <strain evidence="6">BECK_M7</strain>
    </source>
</reference>
<evidence type="ECO:0000256" key="4">
    <source>
        <dbReference type="HAMAP-Rule" id="MF_01341"/>
    </source>
</evidence>
<keyword evidence="3 4" id="KW-0687">Ribonucleoprotein</keyword>
<evidence type="ECO:0000313" key="7">
    <source>
        <dbReference type="EMBL" id="VFJ97414.1"/>
    </source>
</evidence>
<comment type="function">
    <text evidence="4">Binds to the 23S rRNA.</text>
</comment>
<keyword evidence="2 4" id="KW-0689">Ribosomal protein</keyword>
<dbReference type="PANTHER" id="PTHR12934">
    <property type="entry name" value="50S RIBOSOMAL PROTEIN L15"/>
    <property type="match status" value="1"/>
</dbReference>
<comment type="subunit">
    <text evidence="4">Part of the 50S ribosomal subunit.</text>
</comment>
<dbReference type="InterPro" id="IPR005749">
    <property type="entry name" value="Ribosomal_uL15_bac-type"/>
</dbReference>
<dbReference type="GO" id="GO:0022625">
    <property type="term" value="C:cytosolic large ribosomal subunit"/>
    <property type="evidence" value="ECO:0007669"/>
    <property type="project" value="TreeGrafter"/>
</dbReference>
<protein>
    <recommendedName>
        <fullName evidence="4">Large ribosomal subunit protein uL15</fullName>
    </recommendedName>
</protein>
<dbReference type="EMBL" id="CAADFF010000069">
    <property type="protein sequence ID" value="VFJ95409.1"/>
    <property type="molecule type" value="Genomic_DNA"/>
</dbReference>
<sequence length="152" mass="16579">MRLNNLQPSLGSKHSRVRVGRGRGSGLGKTCGRGHKGQCSRAGGGAIAGFEGGQMPLQRRLPKYGFSSRKKHLVDEVRLGDVVLLSVDRVDLNVLRSVGLVHRRARRVKIILNRNVSRSFEVKAWKVAKSKDVVLTKGAYAVLEVAGGQIEE</sequence>
<comment type="similarity">
    <text evidence="1 4">Belongs to the universal ribosomal protein uL15 family.</text>
</comment>
<proteinExistence type="inferred from homology"/>
<dbReference type="InterPro" id="IPR036227">
    <property type="entry name" value="Ribosomal_uL15/eL18_sf"/>
</dbReference>
<accession>A0A450USB1</accession>
<keyword evidence="4" id="KW-0699">rRNA-binding</keyword>
<keyword evidence="4" id="KW-0694">RNA-binding</keyword>
<organism evidence="6">
    <name type="scientific">Candidatus Kentrum sp. LFY</name>
    <dbReference type="NCBI Taxonomy" id="2126342"/>
    <lineage>
        <taxon>Bacteria</taxon>
        <taxon>Pseudomonadati</taxon>
        <taxon>Pseudomonadota</taxon>
        <taxon>Gammaproteobacteria</taxon>
        <taxon>Candidatus Kentrum</taxon>
    </lineage>
</organism>
<dbReference type="GO" id="GO:0003735">
    <property type="term" value="F:structural constituent of ribosome"/>
    <property type="evidence" value="ECO:0007669"/>
    <property type="project" value="InterPro"/>
</dbReference>
<dbReference type="HAMAP" id="MF_01341">
    <property type="entry name" value="Ribosomal_uL15"/>
    <property type="match status" value="1"/>
</dbReference>
<evidence type="ECO:0000256" key="1">
    <source>
        <dbReference type="ARBA" id="ARBA00007320"/>
    </source>
</evidence>
<dbReference type="SUPFAM" id="SSF52080">
    <property type="entry name" value="Ribosomal proteins L15p and L18e"/>
    <property type="match status" value="1"/>
</dbReference>
<evidence type="ECO:0000256" key="3">
    <source>
        <dbReference type="ARBA" id="ARBA00023274"/>
    </source>
</evidence>
<evidence type="ECO:0000256" key="5">
    <source>
        <dbReference type="SAM" id="MobiDB-lite"/>
    </source>
</evidence>
<name>A0A450USB1_9GAMM</name>
<evidence type="ECO:0000313" key="6">
    <source>
        <dbReference type="EMBL" id="VFJ95409.1"/>
    </source>
</evidence>
<gene>
    <name evidence="4" type="primary">rplO</name>
    <name evidence="7" type="ORF">BECKLFY1418A_GA0070994_106917</name>
    <name evidence="6" type="ORF">BECKLFY1418B_GA0070995_106917</name>
</gene>
<dbReference type="GO" id="GO:0006412">
    <property type="term" value="P:translation"/>
    <property type="evidence" value="ECO:0007669"/>
    <property type="project" value="UniProtKB-UniRule"/>
</dbReference>
<dbReference type="AlphaFoldDB" id="A0A450USB1"/>
<feature type="region of interest" description="Disordered" evidence="5">
    <location>
        <begin position="1"/>
        <end position="35"/>
    </location>
</feature>
<dbReference type="NCBIfam" id="TIGR01071">
    <property type="entry name" value="rplO_bact"/>
    <property type="match status" value="1"/>
</dbReference>
<dbReference type="EMBL" id="CAADFH010000069">
    <property type="protein sequence ID" value="VFJ97414.1"/>
    <property type="molecule type" value="Genomic_DNA"/>
</dbReference>